<evidence type="ECO:0000313" key="2">
    <source>
        <dbReference type="EMBL" id="NEK85455.1"/>
    </source>
</evidence>
<accession>A0A6L9W061</accession>
<protein>
    <submittedName>
        <fullName evidence="2">DUF559 domain-containing protein</fullName>
    </submittedName>
</protein>
<dbReference type="AlphaFoldDB" id="A0A6L9W061"/>
<comment type="caution">
    <text evidence="2">The sequence shown here is derived from an EMBL/GenBank/DDBJ whole genome shotgun (WGS) entry which is preliminary data.</text>
</comment>
<proteinExistence type="predicted"/>
<dbReference type="EMBL" id="JAAGWG010000008">
    <property type="protein sequence ID" value="NEK85455.1"/>
    <property type="molecule type" value="Genomic_DNA"/>
</dbReference>
<dbReference type="InterPro" id="IPR011335">
    <property type="entry name" value="Restrct_endonuc-II-like"/>
</dbReference>
<dbReference type="SUPFAM" id="SSF52980">
    <property type="entry name" value="Restriction endonuclease-like"/>
    <property type="match status" value="1"/>
</dbReference>
<organism evidence="2 3">
    <name type="scientific">Blastococcus saxobsidens</name>
    <dbReference type="NCBI Taxonomy" id="138336"/>
    <lineage>
        <taxon>Bacteria</taxon>
        <taxon>Bacillati</taxon>
        <taxon>Actinomycetota</taxon>
        <taxon>Actinomycetes</taxon>
        <taxon>Geodermatophilales</taxon>
        <taxon>Geodermatophilaceae</taxon>
        <taxon>Blastococcus</taxon>
    </lineage>
</organism>
<feature type="domain" description="DUF559" evidence="1">
    <location>
        <begin position="225"/>
        <end position="270"/>
    </location>
</feature>
<evidence type="ECO:0000259" key="1">
    <source>
        <dbReference type="Pfam" id="PF04480"/>
    </source>
</evidence>
<reference evidence="2 3" key="1">
    <citation type="submission" date="2019-12" db="EMBL/GenBank/DDBJ databases">
        <title>the WGS of Blastococcus saxobsidens 67B17.</title>
        <authorList>
            <person name="Jiang Z."/>
        </authorList>
    </citation>
    <scope>NUCLEOTIDE SEQUENCE [LARGE SCALE GENOMIC DNA]</scope>
    <source>
        <strain evidence="2 3">67B17</strain>
    </source>
</reference>
<name>A0A6L9W061_9ACTN</name>
<dbReference type="InterPro" id="IPR007569">
    <property type="entry name" value="DUF559"/>
</dbReference>
<dbReference type="Gene3D" id="3.40.960.10">
    <property type="entry name" value="VSR Endonuclease"/>
    <property type="match status" value="1"/>
</dbReference>
<evidence type="ECO:0000313" key="3">
    <source>
        <dbReference type="Proteomes" id="UP000479241"/>
    </source>
</evidence>
<sequence length="290" mass="31323">MPPLAAVPDALRADVFLARTAVAAGLLTRRQLEGPTWRAVLRGVYVHRDQPVTHELRTRAAVLLVPAAVVTGRSAAVLWGLDLARAGDDVELTLPRTSDPVRITGVRVRRSTIATAHVRTRRGLRVTTPEATATRLAGLLPADDAVAAADQLIRAGLTELGDLRRFAGAARGPGSARARRVAALADGLAESPQETRVRLLIGRSSLPPPVAQYPVRNGDRFVARVDFAWPEHKVAVEYDGLWHAEAGQFARDRQRLNRLQAAGWRVVFVTAADLRDPVALIARIAFALSS</sequence>
<dbReference type="Pfam" id="PF04480">
    <property type="entry name" value="DUF559"/>
    <property type="match status" value="1"/>
</dbReference>
<gene>
    <name evidence="2" type="ORF">GCU60_06730</name>
</gene>
<dbReference type="Proteomes" id="UP000479241">
    <property type="component" value="Unassembled WGS sequence"/>
</dbReference>
<dbReference type="RefSeq" id="WP_163203480.1">
    <property type="nucleotide sequence ID" value="NZ_JAAGWG010000008.1"/>
</dbReference>